<dbReference type="KEGG" id="psua:FLK61_33875"/>
<dbReference type="RefSeq" id="WP_176009705.1">
    <property type="nucleotide sequence ID" value="NZ_CP041372.2"/>
</dbReference>
<evidence type="ECO:0000313" key="2">
    <source>
        <dbReference type="Proteomes" id="UP000318138"/>
    </source>
</evidence>
<organism evidence="1 2">
    <name type="scientific">Paenalkalicoccus suaedae</name>
    <dbReference type="NCBI Taxonomy" id="2592382"/>
    <lineage>
        <taxon>Bacteria</taxon>
        <taxon>Bacillati</taxon>
        <taxon>Bacillota</taxon>
        <taxon>Bacilli</taxon>
        <taxon>Bacillales</taxon>
        <taxon>Bacillaceae</taxon>
        <taxon>Paenalkalicoccus</taxon>
    </lineage>
</organism>
<dbReference type="Proteomes" id="UP000318138">
    <property type="component" value="Chromosome"/>
</dbReference>
<keyword evidence="2" id="KW-1185">Reference proteome</keyword>
<protein>
    <submittedName>
        <fullName evidence="1">Uncharacterized protein</fullName>
    </submittedName>
</protein>
<gene>
    <name evidence="1" type="ORF">FLK61_33875</name>
</gene>
<proteinExistence type="predicted"/>
<sequence>MDQIAEYIDRVLEAKAIDLLIEHSDLDGDVLSWLKSCGDRQQKVSMLIKPEIRAMY</sequence>
<dbReference type="AlphaFoldDB" id="A0A859FE95"/>
<accession>A0A859FE95</accession>
<evidence type="ECO:0000313" key="1">
    <source>
        <dbReference type="EMBL" id="QKS71673.1"/>
    </source>
</evidence>
<dbReference type="EMBL" id="CP041372">
    <property type="protein sequence ID" value="QKS71673.1"/>
    <property type="molecule type" value="Genomic_DNA"/>
</dbReference>
<reference evidence="2" key="1">
    <citation type="submission" date="2019-07" db="EMBL/GenBank/DDBJ databases">
        <title>Bacillus alkalisoli sp. nov. isolated from saline soil.</title>
        <authorList>
            <person name="Sun J.-Q."/>
            <person name="Xu L."/>
        </authorList>
    </citation>
    <scope>NUCLEOTIDE SEQUENCE [LARGE SCALE GENOMIC DNA]</scope>
    <source>
        <strain evidence="2">M4U3P1</strain>
    </source>
</reference>
<name>A0A859FE95_9BACI</name>